<dbReference type="RefSeq" id="WP_420241881.1">
    <property type="nucleotide sequence ID" value="NZ_BOPV01000001.1"/>
</dbReference>
<sequence length="137" mass="15107">MQPAAPRPEPGAAVDAIAKQIIDAALTVHRTLGPGLLESVYEQCLCFELADRGLRFERQKALALAYREFSIPNALRLDLVVEDAVVVEVKAVNTLLSLHRAQLLTYMRLSTLPLGLLINFNVPLLKDGIRRCVLSSM</sequence>
<evidence type="ECO:0008006" key="3">
    <source>
        <dbReference type="Google" id="ProtNLM"/>
    </source>
</evidence>
<name>A0A8S8XAD6_9PROT</name>
<accession>A0A8S8XAD6</accession>
<comment type="caution">
    <text evidence="1">The sequence shown here is derived from an EMBL/GenBank/DDBJ whole genome shotgun (WGS) entry which is preliminary data.</text>
</comment>
<dbReference type="AlphaFoldDB" id="A0A8S8XAD6"/>
<keyword evidence="2" id="KW-1185">Reference proteome</keyword>
<dbReference type="NCBIfam" id="TIGR04256">
    <property type="entry name" value="GxxExxY"/>
    <property type="match status" value="1"/>
</dbReference>
<evidence type="ECO:0000313" key="2">
    <source>
        <dbReference type="Proteomes" id="UP000681075"/>
    </source>
</evidence>
<organism evidence="1 2">
    <name type="scientific">Roseiterribacter gracilis</name>
    <dbReference type="NCBI Taxonomy" id="2812848"/>
    <lineage>
        <taxon>Bacteria</taxon>
        <taxon>Pseudomonadati</taxon>
        <taxon>Pseudomonadota</taxon>
        <taxon>Alphaproteobacteria</taxon>
        <taxon>Rhodospirillales</taxon>
        <taxon>Roseiterribacteraceae</taxon>
        <taxon>Roseiterribacter</taxon>
    </lineage>
</organism>
<dbReference type="InterPro" id="IPR026350">
    <property type="entry name" value="GxxExxY"/>
</dbReference>
<dbReference type="Pfam" id="PF13366">
    <property type="entry name" value="PDDEXK_3"/>
    <property type="match status" value="1"/>
</dbReference>
<gene>
    <name evidence="1" type="ORF">TMPK1_10580</name>
</gene>
<proteinExistence type="predicted"/>
<dbReference type="EMBL" id="BOPV01000001">
    <property type="protein sequence ID" value="GIL38821.1"/>
    <property type="molecule type" value="Genomic_DNA"/>
</dbReference>
<protein>
    <recommendedName>
        <fullName evidence="3">GxxExxY protein</fullName>
    </recommendedName>
</protein>
<dbReference type="Proteomes" id="UP000681075">
    <property type="component" value="Unassembled WGS sequence"/>
</dbReference>
<reference evidence="1" key="1">
    <citation type="submission" date="2021-02" db="EMBL/GenBank/DDBJ databases">
        <title>Genome sequence of Rhodospirillales sp. strain TMPK1 isolated from soil.</title>
        <authorList>
            <person name="Nakai R."/>
            <person name="Kusada H."/>
            <person name="Tamaki H."/>
        </authorList>
    </citation>
    <scope>NUCLEOTIDE SEQUENCE</scope>
    <source>
        <strain evidence="1">TMPK1</strain>
    </source>
</reference>
<evidence type="ECO:0000313" key="1">
    <source>
        <dbReference type="EMBL" id="GIL38821.1"/>
    </source>
</evidence>